<keyword evidence="2 3" id="KW-0450">Lipoyl</keyword>
<dbReference type="NCBIfam" id="TIGR00527">
    <property type="entry name" value="gcvH"/>
    <property type="match status" value="1"/>
</dbReference>
<dbReference type="InterPro" id="IPR000089">
    <property type="entry name" value="Biotin_lipoyl"/>
</dbReference>
<dbReference type="InterPro" id="IPR017453">
    <property type="entry name" value="GCV_H_sub"/>
</dbReference>
<evidence type="ECO:0000256" key="3">
    <source>
        <dbReference type="HAMAP-Rule" id="MF_00272"/>
    </source>
</evidence>
<dbReference type="InterPro" id="IPR002930">
    <property type="entry name" value="GCV_H"/>
</dbReference>
<proteinExistence type="inferred from homology"/>
<dbReference type="GO" id="GO:0005960">
    <property type="term" value="C:glycine cleavage complex"/>
    <property type="evidence" value="ECO:0007669"/>
    <property type="project" value="InterPro"/>
</dbReference>
<dbReference type="PANTHER" id="PTHR11715:SF3">
    <property type="entry name" value="GLYCINE CLEAVAGE SYSTEM H PROTEIN-RELATED"/>
    <property type="match status" value="1"/>
</dbReference>
<comment type="subunit">
    <text evidence="3">The glycine cleavage system is composed of four proteins: P, T, L and H.</text>
</comment>
<dbReference type="SUPFAM" id="SSF51230">
    <property type="entry name" value="Single hybrid motif"/>
    <property type="match status" value="1"/>
</dbReference>
<feature type="modified residue" description="N6-lipoyllysine" evidence="3 4">
    <location>
        <position position="64"/>
    </location>
</feature>
<dbReference type="InterPro" id="IPR003016">
    <property type="entry name" value="2-oxoA_DH_lipoyl-BS"/>
</dbReference>
<dbReference type="GO" id="GO:0005829">
    <property type="term" value="C:cytosol"/>
    <property type="evidence" value="ECO:0007669"/>
    <property type="project" value="TreeGrafter"/>
</dbReference>
<dbReference type="CDD" id="cd06848">
    <property type="entry name" value="GCS_H"/>
    <property type="match status" value="1"/>
</dbReference>
<name>A0A235BXI5_UNCW3</name>
<dbReference type="Proteomes" id="UP000215215">
    <property type="component" value="Unassembled WGS sequence"/>
</dbReference>
<gene>
    <name evidence="3 6" type="primary">gcvH</name>
    <name evidence="6" type="ORF">CH333_02030</name>
</gene>
<dbReference type="HAMAP" id="MF_00272">
    <property type="entry name" value="GcvH"/>
    <property type="match status" value="1"/>
</dbReference>
<reference evidence="6 7" key="1">
    <citation type="submission" date="2017-07" db="EMBL/GenBank/DDBJ databases">
        <title>Recovery of genomes from metagenomes via a dereplication, aggregation, and scoring strategy.</title>
        <authorList>
            <person name="Sieber C.M."/>
            <person name="Probst A.J."/>
            <person name="Sharrar A."/>
            <person name="Thomas B.C."/>
            <person name="Hess M."/>
            <person name="Tringe S.G."/>
            <person name="Banfield J.F."/>
        </authorList>
    </citation>
    <scope>NUCLEOTIDE SEQUENCE [LARGE SCALE GENOMIC DNA]</scope>
    <source>
        <strain evidence="6">JGI_Cruoil_03_44_89</strain>
    </source>
</reference>
<accession>A0A235BXI5</accession>
<evidence type="ECO:0000256" key="1">
    <source>
        <dbReference type="ARBA" id="ARBA00009249"/>
    </source>
</evidence>
<dbReference type="EMBL" id="NOZQ01000035">
    <property type="protein sequence ID" value="OYD17068.1"/>
    <property type="molecule type" value="Genomic_DNA"/>
</dbReference>
<dbReference type="InterPro" id="IPR033753">
    <property type="entry name" value="GCV_H/Fam206"/>
</dbReference>
<evidence type="ECO:0000256" key="2">
    <source>
        <dbReference type="ARBA" id="ARBA00022823"/>
    </source>
</evidence>
<dbReference type="AlphaFoldDB" id="A0A235BXI5"/>
<evidence type="ECO:0000313" key="6">
    <source>
        <dbReference type="EMBL" id="OYD17068.1"/>
    </source>
</evidence>
<dbReference type="GO" id="GO:0009249">
    <property type="term" value="P:protein lipoylation"/>
    <property type="evidence" value="ECO:0007669"/>
    <property type="project" value="TreeGrafter"/>
</dbReference>
<organism evidence="6 7">
    <name type="scientific">candidate division WOR-3 bacterium JGI_Cruoil_03_44_89</name>
    <dbReference type="NCBI Taxonomy" id="1973748"/>
    <lineage>
        <taxon>Bacteria</taxon>
        <taxon>Bacteria division WOR-3</taxon>
    </lineage>
</organism>
<comment type="function">
    <text evidence="3">The glycine cleavage system catalyzes the degradation of glycine. The H protein shuttles the methylamine group of glycine from the P protein to the T protein.</text>
</comment>
<dbReference type="NCBIfam" id="NF002270">
    <property type="entry name" value="PRK01202.1"/>
    <property type="match status" value="1"/>
</dbReference>
<dbReference type="Pfam" id="PF01597">
    <property type="entry name" value="GCV_H"/>
    <property type="match status" value="1"/>
</dbReference>
<dbReference type="Gene3D" id="2.40.50.100">
    <property type="match status" value="1"/>
</dbReference>
<comment type="cofactor">
    <cofactor evidence="3">
        <name>(R)-lipoate</name>
        <dbReference type="ChEBI" id="CHEBI:83088"/>
    </cofactor>
    <text evidence="3">Binds 1 lipoyl cofactor covalently.</text>
</comment>
<evidence type="ECO:0000313" key="7">
    <source>
        <dbReference type="Proteomes" id="UP000215215"/>
    </source>
</evidence>
<dbReference type="PROSITE" id="PS00189">
    <property type="entry name" value="LIPOYL"/>
    <property type="match status" value="1"/>
</dbReference>
<dbReference type="InterPro" id="IPR011053">
    <property type="entry name" value="Single_hybrid_motif"/>
</dbReference>
<dbReference type="PROSITE" id="PS50968">
    <property type="entry name" value="BIOTINYL_LIPOYL"/>
    <property type="match status" value="1"/>
</dbReference>
<dbReference type="GO" id="GO:0019464">
    <property type="term" value="P:glycine decarboxylation via glycine cleavage system"/>
    <property type="evidence" value="ECO:0007669"/>
    <property type="project" value="UniProtKB-UniRule"/>
</dbReference>
<comment type="similarity">
    <text evidence="1 3">Belongs to the GcvH family.</text>
</comment>
<dbReference type="PANTHER" id="PTHR11715">
    <property type="entry name" value="GLYCINE CLEAVAGE SYSTEM H PROTEIN"/>
    <property type="match status" value="1"/>
</dbReference>
<evidence type="ECO:0000256" key="4">
    <source>
        <dbReference type="PIRSR" id="PIRSR617453-50"/>
    </source>
</evidence>
<evidence type="ECO:0000259" key="5">
    <source>
        <dbReference type="PROSITE" id="PS50968"/>
    </source>
</evidence>
<feature type="domain" description="Lipoyl-binding" evidence="5">
    <location>
        <begin position="23"/>
        <end position="105"/>
    </location>
</feature>
<protein>
    <recommendedName>
        <fullName evidence="3">Glycine cleavage system H protein</fullName>
    </recommendedName>
</protein>
<comment type="caution">
    <text evidence="6">The sequence shown here is derived from an EMBL/GenBank/DDBJ whole genome shotgun (WGS) entry which is preliminary data.</text>
</comment>
<sequence length="127" mass="14134">MAEVRDELKYTESDEWVRIEGDIAVIGITDYAQEQLSDIVAVECKEVGDRVKKGESVATVEAVKAASDIYAPLSGEIIETNENAVSSPELLNQSPYNEGWILKLRIENKNELSSLMDAEGYKKKHES</sequence>